<accession>A0AAW9R3V2</accession>
<feature type="domain" description="Transglutaminase-like" evidence="1">
    <location>
        <begin position="363"/>
        <end position="427"/>
    </location>
</feature>
<dbReference type="PROSITE" id="PS51257">
    <property type="entry name" value="PROKAR_LIPOPROTEIN"/>
    <property type="match status" value="1"/>
</dbReference>
<dbReference type="SMART" id="SM00460">
    <property type="entry name" value="TGc"/>
    <property type="match status" value="1"/>
</dbReference>
<evidence type="ECO:0000259" key="1">
    <source>
        <dbReference type="SMART" id="SM00460"/>
    </source>
</evidence>
<dbReference type="PANTHER" id="PTHR38339:SF1">
    <property type="entry name" value="TRANSGLUTAMINASE-LIKE DOMAIN-CONTAINING PROTEIN"/>
    <property type="match status" value="1"/>
</dbReference>
<dbReference type="Pfam" id="PF01841">
    <property type="entry name" value="Transglut_core"/>
    <property type="match status" value="1"/>
</dbReference>
<dbReference type="PANTHER" id="PTHR38339">
    <property type="entry name" value="TRANSGLUTAMINASE DOMAIN PROTEIN"/>
    <property type="match status" value="1"/>
</dbReference>
<comment type="caution">
    <text evidence="2">The sequence shown here is derived from an EMBL/GenBank/DDBJ whole genome shotgun (WGS) entry which is preliminary data.</text>
</comment>
<dbReference type="InterPro" id="IPR002931">
    <property type="entry name" value="Transglutaminase-like"/>
</dbReference>
<dbReference type="SUPFAM" id="SSF54001">
    <property type="entry name" value="Cysteine proteinases"/>
    <property type="match status" value="1"/>
</dbReference>
<dbReference type="Gene3D" id="3.10.620.30">
    <property type="match status" value="1"/>
</dbReference>
<reference evidence="2 3" key="1">
    <citation type="journal article" date="2016" name="Antonie Van Leeuwenhoek">
        <title>Denitratimonas tolerans gen. nov., sp. nov., a denitrifying bacterium isolated from a bioreactor for tannery wastewater treatment.</title>
        <authorList>
            <person name="Han S.I."/>
            <person name="Kim J.O."/>
            <person name="Lee Y.R."/>
            <person name="Ekpeghere K.I."/>
            <person name="Koh S.C."/>
            <person name="Whang K.S."/>
        </authorList>
    </citation>
    <scope>NUCLEOTIDE SEQUENCE [LARGE SCALE GENOMIC DNA]</scope>
    <source>
        <strain evidence="2 3">KACC 17565</strain>
    </source>
</reference>
<proteinExistence type="predicted"/>
<dbReference type="InterPro" id="IPR038765">
    <property type="entry name" value="Papain-like_cys_pep_sf"/>
</dbReference>
<sequence>MQASSRSLAQALRRRHALRACCLSLAVLAGCADERVGTHVDAPATVSVESIAASVDAGAFSQADAAITEALADATLPEEARRALAFERERMRRIRMDFGIDRTEALARARRVAPDLTDAQFDAFDAQGLIESMRIDGEVRYFNRAPYNLFRLSADARALRPDPDAPFADGPYENLHPHHVEVLSQSQASGERFVAARRIRISQSLTVNPDAVPAGETVRAWIPYPRVIAGQQENLVFLGSEPAAHRIAPEEALQRTVYLEKPAVAGEPTRFSIQYEVTVSAQRVAIDPDQVQATPDDPALAPFLAEEPPHVIFTEALRLFSARVVGDEARPYHIAQKLFAAVDQIPWAGAREYSTIRNISDYALHAGHADCGQQTLLLIALLRLNGIPARWQSGWTYSDNAVGYANLHDWGQVYLAPYGWVPMDVTTGQLDSDDPSLRWFYLGGLDAYRIAFNDAISTPFDPPKQHFRSETVDSQRGEAEWRGGNLYFDQWDYGFTAEILSPTDDTPNSGESP</sequence>
<gene>
    <name evidence="2" type="ORF">WB794_10285</name>
</gene>
<keyword evidence="3" id="KW-1185">Reference proteome</keyword>
<dbReference type="Proteomes" id="UP001364472">
    <property type="component" value="Unassembled WGS sequence"/>
</dbReference>
<protein>
    <submittedName>
        <fullName evidence="2">Transglutaminase domain-containing protein</fullName>
    </submittedName>
</protein>
<evidence type="ECO:0000313" key="3">
    <source>
        <dbReference type="Proteomes" id="UP001364472"/>
    </source>
</evidence>
<organism evidence="2 3">
    <name type="scientific">Denitratimonas tolerans</name>
    <dbReference type="NCBI Taxonomy" id="1338420"/>
    <lineage>
        <taxon>Bacteria</taxon>
        <taxon>Pseudomonadati</taxon>
        <taxon>Pseudomonadota</taxon>
        <taxon>Gammaproteobacteria</taxon>
        <taxon>Lysobacterales</taxon>
        <taxon>Lysobacteraceae</taxon>
        <taxon>Denitratimonas</taxon>
    </lineage>
</organism>
<dbReference type="RefSeq" id="WP_337335763.1">
    <property type="nucleotide sequence ID" value="NZ_JBBDHC010000014.1"/>
</dbReference>
<evidence type="ECO:0000313" key="2">
    <source>
        <dbReference type="EMBL" id="MEJ1250058.1"/>
    </source>
</evidence>
<name>A0AAW9R3V2_9GAMM</name>
<dbReference type="EMBL" id="JBBDHC010000014">
    <property type="protein sequence ID" value="MEJ1250058.1"/>
    <property type="molecule type" value="Genomic_DNA"/>
</dbReference>
<dbReference type="AlphaFoldDB" id="A0AAW9R3V2"/>